<proteinExistence type="predicted"/>
<dbReference type="RefSeq" id="YP_009815249.1">
    <property type="nucleotide sequence ID" value="NC_048091.1"/>
</dbReference>
<dbReference type="EMBL" id="MH834603">
    <property type="protein sequence ID" value="AYN57313.1"/>
    <property type="molecule type" value="Genomic_DNA"/>
</dbReference>
<protein>
    <submittedName>
        <fullName evidence="1">Uncharacterized protein</fullName>
    </submittedName>
</protein>
<name>A0A3G2KE95_9CAUD</name>
<evidence type="ECO:0000313" key="2">
    <source>
        <dbReference type="Proteomes" id="UP000277028"/>
    </source>
</evidence>
<gene>
    <name evidence="1" type="primary">47</name>
    <name evidence="1" type="ORF">PBI_BRIDGETTE_47</name>
</gene>
<dbReference type="GeneID" id="55006470"/>
<keyword evidence="2" id="KW-1185">Reference proteome</keyword>
<accession>A0A3G2KE95</accession>
<reference evidence="1 2" key="1">
    <citation type="submission" date="2018-09" db="EMBL/GenBank/DDBJ databases">
        <authorList>
            <person name="Rimple P.A."/>
            <person name="Stoner T.H."/>
            <person name="Garlena R.A."/>
            <person name="Russell D.A."/>
            <person name="Pope W.H."/>
            <person name="Jacobs-Sera D."/>
            <person name="Hatfull G.F."/>
        </authorList>
    </citation>
    <scope>NUCLEOTIDE SEQUENCE [LARGE SCALE GENOMIC DNA]</scope>
</reference>
<sequence length="49" mass="5919">MNRPYVFGAWWDARDETEARNGYNPSTDEQHAQFRIGRFHIYWGIQEDS</sequence>
<organism evidence="1 2">
    <name type="scientific">Arthrobacter phage Bridgette</name>
    <dbReference type="NCBI Taxonomy" id="2419949"/>
    <lineage>
        <taxon>Viruses</taxon>
        <taxon>Duplodnaviria</taxon>
        <taxon>Heunggongvirae</taxon>
        <taxon>Uroviricota</taxon>
        <taxon>Caudoviricetes</taxon>
        <taxon>Bridgettevirus</taxon>
        <taxon>Bridgettevirus bridgette</taxon>
    </lineage>
</organism>
<dbReference type="KEGG" id="vg:55006470"/>
<evidence type="ECO:0000313" key="1">
    <source>
        <dbReference type="EMBL" id="AYN57313.1"/>
    </source>
</evidence>
<dbReference type="Proteomes" id="UP000277028">
    <property type="component" value="Segment"/>
</dbReference>